<keyword evidence="2" id="KW-0732">Signal</keyword>
<gene>
    <name evidence="3" type="ORF">CB5_LOCUS7206</name>
</gene>
<name>A0A6V7NZK3_ANACO</name>
<reference evidence="3" key="1">
    <citation type="submission" date="2020-07" db="EMBL/GenBank/DDBJ databases">
        <authorList>
            <person name="Lin J."/>
        </authorList>
    </citation>
    <scope>NUCLEOTIDE SEQUENCE</scope>
</reference>
<keyword evidence="1" id="KW-0472">Membrane</keyword>
<keyword evidence="1" id="KW-0812">Transmembrane</keyword>
<feature type="signal peptide" evidence="2">
    <location>
        <begin position="1"/>
        <end position="19"/>
    </location>
</feature>
<organism evidence="3">
    <name type="scientific">Ananas comosus var. bracteatus</name>
    <name type="common">red pineapple</name>
    <dbReference type="NCBI Taxonomy" id="296719"/>
    <lineage>
        <taxon>Eukaryota</taxon>
        <taxon>Viridiplantae</taxon>
        <taxon>Streptophyta</taxon>
        <taxon>Embryophyta</taxon>
        <taxon>Tracheophyta</taxon>
        <taxon>Spermatophyta</taxon>
        <taxon>Magnoliopsida</taxon>
        <taxon>Liliopsida</taxon>
        <taxon>Poales</taxon>
        <taxon>Bromeliaceae</taxon>
        <taxon>Bromelioideae</taxon>
        <taxon>Ananas</taxon>
    </lineage>
</organism>
<dbReference type="SUPFAM" id="SSF82895">
    <property type="entry name" value="TSP-1 type 1 repeat"/>
    <property type="match status" value="1"/>
</dbReference>
<protein>
    <submittedName>
        <fullName evidence="3">Uncharacterized protein</fullName>
    </submittedName>
</protein>
<sequence length="286" mass="31716">MAALLIYYSLLPFFALASSLDLPSHGEIHNPASPFLIDCLSIFEFGSFDPCELGCYWTECQSKWFGGCSSHFSADLSDNCNGLCGESDSPPCLPFHTHFHCCIPETPKVTNRCGRCNNKLDFGEEYICCTDCSEPYIMDKASKLGYCKSGAQLAMQLKPQETFKWVSGPWMKCSAPCDGGVRYRDVSCFGSTADTSVKQYPVDDTRCSMEDMPPRQEACNLQRCVDFSISESTNYEKRGVSGWFIALIVLLGLVAVGGIAFAGYTYYKRRTSTSSGFVYIMMEGYS</sequence>
<accession>A0A6V7NZK3</accession>
<dbReference type="InterPro" id="IPR036383">
    <property type="entry name" value="TSP1_rpt_sf"/>
</dbReference>
<dbReference type="AlphaFoldDB" id="A0A6V7NZK3"/>
<dbReference type="Gene3D" id="2.20.100.10">
    <property type="entry name" value="Thrombospondin type-1 (TSP1) repeat"/>
    <property type="match status" value="1"/>
</dbReference>
<feature type="transmembrane region" description="Helical" evidence="1">
    <location>
        <begin position="243"/>
        <end position="267"/>
    </location>
</feature>
<dbReference type="InterPro" id="IPR000884">
    <property type="entry name" value="TSP1_rpt"/>
</dbReference>
<proteinExistence type="predicted"/>
<keyword evidence="1" id="KW-1133">Transmembrane helix</keyword>
<evidence type="ECO:0000256" key="2">
    <source>
        <dbReference type="SAM" id="SignalP"/>
    </source>
</evidence>
<evidence type="ECO:0000256" key="1">
    <source>
        <dbReference type="SAM" id="Phobius"/>
    </source>
</evidence>
<dbReference type="PROSITE" id="PS50092">
    <property type="entry name" value="TSP1"/>
    <property type="match status" value="1"/>
</dbReference>
<dbReference type="EMBL" id="LR862143">
    <property type="protein sequence ID" value="CAD1823995.1"/>
    <property type="molecule type" value="Genomic_DNA"/>
</dbReference>
<dbReference type="Pfam" id="PF19030">
    <property type="entry name" value="TSP1_ADAMTS"/>
    <property type="match status" value="1"/>
</dbReference>
<feature type="chain" id="PRO_5027675789" evidence="2">
    <location>
        <begin position="20"/>
        <end position="286"/>
    </location>
</feature>
<evidence type="ECO:0000313" key="3">
    <source>
        <dbReference type="EMBL" id="CAD1823995.1"/>
    </source>
</evidence>